<dbReference type="AlphaFoldDB" id="A0A2H5QKM1"/>
<feature type="non-terminal residue" evidence="2">
    <location>
        <position position="40"/>
    </location>
</feature>
<accession>A0A2H5QKM1</accession>
<comment type="caution">
    <text evidence="2">The sequence shown here is derived from an EMBL/GenBank/DDBJ whole genome shotgun (WGS) entry which is preliminary data.</text>
</comment>
<name>A0A2H5QKM1_CITUN</name>
<dbReference type="Proteomes" id="UP000236630">
    <property type="component" value="Unassembled WGS sequence"/>
</dbReference>
<protein>
    <submittedName>
        <fullName evidence="2">Uncharacterized protein</fullName>
    </submittedName>
</protein>
<feature type="region of interest" description="Disordered" evidence="1">
    <location>
        <begin position="1"/>
        <end position="40"/>
    </location>
</feature>
<keyword evidence="3" id="KW-1185">Reference proteome</keyword>
<gene>
    <name evidence="2" type="ORF">CUMW_239170</name>
</gene>
<dbReference type="EMBL" id="BDQV01000457">
    <property type="protein sequence ID" value="GAY65169.1"/>
    <property type="molecule type" value="Genomic_DNA"/>
</dbReference>
<evidence type="ECO:0000313" key="2">
    <source>
        <dbReference type="EMBL" id="GAY65168.1"/>
    </source>
</evidence>
<proteinExistence type="predicted"/>
<sequence>MSHQNMRGGFSGRSPRPDGHYSHRNRQGPMKSKSQISSSI</sequence>
<reference evidence="2 3" key="1">
    <citation type="journal article" date="2017" name="Front. Genet.">
        <title>Draft sequencing of the heterozygous diploid genome of Satsuma (Citrus unshiu Marc.) using a hybrid assembly approach.</title>
        <authorList>
            <person name="Shimizu T."/>
            <person name="Tanizawa Y."/>
            <person name="Mochizuki T."/>
            <person name="Nagasaki H."/>
            <person name="Yoshioka T."/>
            <person name="Toyoda A."/>
            <person name="Fujiyama A."/>
            <person name="Kaminuma E."/>
            <person name="Nakamura Y."/>
        </authorList>
    </citation>
    <scope>NUCLEOTIDE SEQUENCE [LARGE SCALE GENOMIC DNA]</scope>
    <source>
        <strain evidence="3">cv. Miyagawa wase</strain>
    </source>
</reference>
<evidence type="ECO:0000256" key="1">
    <source>
        <dbReference type="SAM" id="MobiDB-lite"/>
    </source>
</evidence>
<evidence type="ECO:0000313" key="3">
    <source>
        <dbReference type="Proteomes" id="UP000236630"/>
    </source>
</evidence>
<dbReference type="EMBL" id="BDQV01000457">
    <property type="protein sequence ID" value="GAY65168.1"/>
    <property type="molecule type" value="Genomic_DNA"/>
</dbReference>
<organism evidence="2 3">
    <name type="scientific">Citrus unshiu</name>
    <name type="common">Satsuma mandarin</name>
    <name type="synonym">Citrus nobilis var. unshiu</name>
    <dbReference type="NCBI Taxonomy" id="55188"/>
    <lineage>
        <taxon>Eukaryota</taxon>
        <taxon>Viridiplantae</taxon>
        <taxon>Streptophyta</taxon>
        <taxon>Embryophyta</taxon>
        <taxon>Tracheophyta</taxon>
        <taxon>Spermatophyta</taxon>
        <taxon>Magnoliopsida</taxon>
        <taxon>eudicotyledons</taxon>
        <taxon>Gunneridae</taxon>
        <taxon>Pentapetalae</taxon>
        <taxon>rosids</taxon>
        <taxon>malvids</taxon>
        <taxon>Sapindales</taxon>
        <taxon>Rutaceae</taxon>
        <taxon>Aurantioideae</taxon>
        <taxon>Citrus</taxon>
    </lineage>
</organism>